<dbReference type="EMBL" id="CAJNOR010006955">
    <property type="protein sequence ID" value="CAF1607585.1"/>
    <property type="molecule type" value="Genomic_DNA"/>
</dbReference>
<reference evidence="1" key="1">
    <citation type="submission" date="2021-02" db="EMBL/GenBank/DDBJ databases">
        <authorList>
            <person name="Nowell W R."/>
        </authorList>
    </citation>
    <scope>NUCLEOTIDE SEQUENCE</scope>
</reference>
<gene>
    <name evidence="1" type="ORF">XAT740_LOCUS48468</name>
</gene>
<organism evidence="1 2">
    <name type="scientific">Adineta ricciae</name>
    <name type="common">Rotifer</name>
    <dbReference type="NCBI Taxonomy" id="249248"/>
    <lineage>
        <taxon>Eukaryota</taxon>
        <taxon>Metazoa</taxon>
        <taxon>Spiralia</taxon>
        <taxon>Gnathifera</taxon>
        <taxon>Rotifera</taxon>
        <taxon>Eurotatoria</taxon>
        <taxon>Bdelloidea</taxon>
        <taxon>Adinetida</taxon>
        <taxon>Adinetidae</taxon>
        <taxon>Adineta</taxon>
    </lineage>
</organism>
<accession>A0A816BH21</accession>
<dbReference type="AlphaFoldDB" id="A0A816BH21"/>
<sequence length="198" mass="23236">MVNILYSMENLNQKKNTKFQNSFWINKKHCDISCLIHHQLDRVFESFLFLLFHLVIIGFHQHYKELNIADFFQCNSIFSPFSQIETLILQCSVPKIETLRSVVNLFTSETFENSTANLNESTLKSSSLLKFNDYHLLENIIYEQIKCLTIINIIDGNDLKEISQLFPKIERITLTGKERDEILPILTQLQYLISTKIQ</sequence>
<protein>
    <submittedName>
        <fullName evidence="1">Uncharacterized protein</fullName>
    </submittedName>
</protein>
<evidence type="ECO:0000313" key="2">
    <source>
        <dbReference type="Proteomes" id="UP000663828"/>
    </source>
</evidence>
<evidence type="ECO:0000313" key="1">
    <source>
        <dbReference type="EMBL" id="CAF1607585.1"/>
    </source>
</evidence>
<dbReference type="Proteomes" id="UP000663828">
    <property type="component" value="Unassembled WGS sequence"/>
</dbReference>
<name>A0A816BH21_ADIRI</name>
<keyword evidence="2" id="KW-1185">Reference proteome</keyword>
<comment type="caution">
    <text evidence="1">The sequence shown here is derived from an EMBL/GenBank/DDBJ whole genome shotgun (WGS) entry which is preliminary data.</text>
</comment>
<proteinExistence type="predicted"/>